<sequence>MAGLFALLAPFILMGFAIGMERYELFAKNAGRKKASSPGVEAH</sequence>
<dbReference type="RefSeq" id="WP_260623998.1">
    <property type="nucleotide sequence ID" value="NZ_CP137757.1"/>
</dbReference>
<reference evidence="1 2" key="1">
    <citation type="submission" date="2023-10" db="EMBL/GenBank/DDBJ databases">
        <title>complete genome sequence of Corynebacterium pseudokroppenstedtii P15-C1.</title>
        <authorList>
            <person name="Bruggemann H."/>
            <person name="Poehlein A."/>
        </authorList>
    </citation>
    <scope>NUCLEOTIDE SEQUENCE [LARGE SCALE GENOMIC DNA]</scope>
    <source>
        <strain evidence="1 2">P15_C1</strain>
    </source>
</reference>
<evidence type="ECO:0000313" key="2">
    <source>
        <dbReference type="Proteomes" id="UP001174314"/>
    </source>
</evidence>
<dbReference type="KEGG" id="cpsk:Q0N40_10295"/>
<name>A0AAU0PYZ6_9CORY</name>
<accession>A0AAU0PYZ6</accession>
<evidence type="ECO:0000313" key="1">
    <source>
        <dbReference type="EMBL" id="WPF24887.1"/>
    </source>
</evidence>
<protein>
    <submittedName>
        <fullName evidence="1">Uncharacterized protein</fullName>
    </submittedName>
</protein>
<dbReference type="EMBL" id="CP137757">
    <property type="protein sequence ID" value="WPF24887.1"/>
    <property type="molecule type" value="Genomic_DNA"/>
</dbReference>
<keyword evidence="2" id="KW-1185">Reference proteome</keyword>
<gene>
    <name evidence="1" type="ORF">Q0N40_10295</name>
</gene>
<dbReference type="AlphaFoldDB" id="A0AAU0PYZ6"/>
<organism evidence="1 2">
    <name type="scientific">Corynebacterium pseudokroppenstedtii</name>
    <dbReference type="NCBI Taxonomy" id="2804917"/>
    <lineage>
        <taxon>Bacteria</taxon>
        <taxon>Bacillati</taxon>
        <taxon>Actinomycetota</taxon>
        <taxon>Actinomycetes</taxon>
        <taxon>Mycobacteriales</taxon>
        <taxon>Corynebacteriaceae</taxon>
        <taxon>Corynebacterium</taxon>
    </lineage>
</organism>
<dbReference type="Proteomes" id="UP001174314">
    <property type="component" value="Chromosome"/>
</dbReference>
<proteinExistence type="predicted"/>